<dbReference type="AlphaFoldDB" id="J1I056"/>
<organism evidence="2 3">
    <name type="scientific">Saprospira grandis DSM 2844</name>
    <dbReference type="NCBI Taxonomy" id="694433"/>
    <lineage>
        <taxon>Bacteria</taxon>
        <taxon>Pseudomonadati</taxon>
        <taxon>Bacteroidota</taxon>
        <taxon>Saprospiria</taxon>
        <taxon>Saprospirales</taxon>
        <taxon>Saprospiraceae</taxon>
        <taxon>Saprospira</taxon>
    </lineage>
</organism>
<dbReference type="EMBL" id="JH719942">
    <property type="protein sequence ID" value="EJF52045.1"/>
    <property type="molecule type" value="Genomic_DNA"/>
</dbReference>
<evidence type="ECO:0000313" key="2">
    <source>
        <dbReference type="EMBL" id="EJF52045.1"/>
    </source>
</evidence>
<dbReference type="InterPro" id="IPR024983">
    <property type="entry name" value="CHAT_dom"/>
</dbReference>
<dbReference type="HOGENOM" id="CLU_568459_0_0_10"/>
<accession>J1I056</accession>
<dbReference type="OrthoDB" id="149072at2"/>
<reference evidence="3" key="1">
    <citation type="journal article" date="2012" name="Stand. Genomic Sci.">
        <title>Permanent draft genome sequence of the gliding predator Saprospira grandis strain Sa g1 (= HR1).</title>
        <authorList>
            <person name="Mavromatis K."/>
            <person name="Chertkov O."/>
            <person name="Lapidus A."/>
            <person name="Nolan M."/>
            <person name="Lucas S."/>
            <person name="Tice H."/>
            <person name="Del Rio T.G."/>
            <person name="Cheng J.F."/>
            <person name="Han C."/>
            <person name="Tapia R."/>
            <person name="Bruce D."/>
            <person name="Goodwin L.A."/>
            <person name="Pitluck S."/>
            <person name="Huntemann M."/>
            <person name="Liolios K."/>
            <person name="Pagani I."/>
            <person name="Ivanova N."/>
            <person name="Mikhailova N."/>
            <person name="Pati A."/>
            <person name="Chen A."/>
            <person name="Palaniappan K."/>
            <person name="Land M."/>
            <person name="Brambilla E.M."/>
            <person name="Rohde M."/>
            <person name="Spring S."/>
            <person name="Goker M."/>
            <person name="Detter J.C."/>
            <person name="Bristow J."/>
            <person name="Eisen J.A."/>
            <person name="Markowitz V."/>
            <person name="Hugenholtz P."/>
            <person name="Kyrpides N.C."/>
            <person name="Klenk H.P."/>
            <person name="Woyke T."/>
        </authorList>
    </citation>
    <scope>NUCLEOTIDE SEQUENCE [LARGE SCALE GENOMIC DNA]</scope>
    <source>
        <strain evidence="3">DSM 2844</strain>
    </source>
</reference>
<dbReference type="Proteomes" id="UP000005113">
    <property type="component" value="Unassembled WGS sequence"/>
</dbReference>
<evidence type="ECO:0000259" key="1">
    <source>
        <dbReference type="Pfam" id="PF12770"/>
    </source>
</evidence>
<name>J1I056_9BACT</name>
<feature type="domain" description="CHAT" evidence="1">
    <location>
        <begin position="311"/>
        <end position="408"/>
    </location>
</feature>
<sequence length="480" mass="54906">MDQDTSLIELVRNIVSKIIANPSHFDNAIVIEAITIAALFKKYPQIKKIILSNMKYKDVKLPSDNILLLEILKPKPLFQSIKKIYDEGSNLSSSILSSTLLEIWRRQTSYKGLEKYFNTPDDLFNENAYFWSVHLRNEKLFANIELPFKILMRYFDFLTQYSKPISCSNLIKEDFRKEKLNDDQKIFILDKMLSMIYQSNNHNLFKVYIELIDQRNNILPYLEDPDIINNMWDLNTLKAEADQLNTVSEKRRFYRLKQLQYQKEAAEVGLDLGIGEEIDIELLYLDEVDKNINTLNTILFLSASPNGLTPIRVDIEESEIRSKIKGSKFRNTLILETRTAITTDIISESILEIEPNIVHFSTHGENDNILIEGKNGTHEQLSASNLNRLLKKSDNIECIVLNACYSEKVAKIISTKGYYVIGVSNVISDDNAIAFSKGFYIAIGSGKDISSAFDVGRASLKQAPPYSITLWQNGKNITPS</sequence>
<dbReference type="Pfam" id="PF12770">
    <property type="entry name" value="CHAT"/>
    <property type="match status" value="1"/>
</dbReference>
<gene>
    <name evidence="2" type="ORF">SapgrDRAFT_0295</name>
</gene>
<protein>
    <recommendedName>
        <fullName evidence="1">CHAT domain-containing protein</fullName>
    </recommendedName>
</protein>
<proteinExistence type="predicted"/>
<evidence type="ECO:0000313" key="3">
    <source>
        <dbReference type="Proteomes" id="UP000005113"/>
    </source>
</evidence>